<sequence>MLPPQNPRTRAIAAQKEKGKYWKLQSWASRAQPRFLHGAHGERELDDNGGEGRGLEGRAKVKAERFHGSRRRGYFGNQEVHGP</sequence>
<name>A0A2I0B6K7_9ASPA</name>
<feature type="compositionally biased region" description="Basic and acidic residues" evidence="1">
    <location>
        <begin position="53"/>
        <end position="67"/>
    </location>
</feature>
<gene>
    <name evidence="2" type="ORF">AXF42_Ash005310</name>
</gene>
<feature type="region of interest" description="Disordered" evidence="1">
    <location>
        <begin position="38"/>
        <end position="83"/>
    </location>
</feature>
<dbReference type="Proteomes" id="UP000236161">
    <property type="component" value="Unassembled WGS sequence"/>
</dbReference>
<protein>
    <submittedName>
        <fullName evidence="2">Uncharacterized protein</fullName>
    </submittedName>
</protein>
<reference evidence="2 3" key="1">
    <citation type="journal article" date="2017" name="Nature">
        <title>The Apostasia genome and the evolution of orchids.</title>
        <authorList>
            <person name="Zhang G.Q."/>
            <person name="Liu K.W."/>
            <person name="Li Z."/>
            <person name="Lohaus R."/>
            <person name="Hsiao Y.Y."/>
            <person name="Niu S.C."/>
            <person name="Wang J.Y."/>
            <person name="Lin Y.C."/>
            <person name="Xu Q."/>
            <person name="Chen L.J."/>
            <person name="Yoshida K."/>
            <person name="Fujiwara S."/>
            <person name="Wang Z.W."/>
            <person name="Zhang Y.Q."/>
            <person name="Mitsuda N."/>
            <person name="Wang M."/>
            <person name="Liu G.H."/>
            <person name="Pecoraro L."/>
            <person name="Huang H.X."/>
            <person name="Xiao X.J."/>
            <person name="Lin M."/>
            <person name="Wu X.Y."/>
            <person name="Wu W.L."/>
            <person name="Chen Y.Y."/>
            <person name="Chang S.B."/>
            <person name="Sakamoto S."/>
            <person name="Ohme-Takagi M."/>
            <person name="Yagi M."/>
            <person name="Zeng S.J."/>
            <person name="Shen C.Y."/>
            <person name="Yeh C.M."/>
            <person name="Luo Y.B."/>
            <person name="Tsai W.C."/>
            <person name="Van de Peer Y."/>
            <person name="Liu Z.J."/>
        </authorList>
    </citation>
    <scope>NUCLEOTIDE SEQUENCE [LARGE SCALE GENOMIC DNA]</scope>
    <source>
        <strain evidence="3">cv. Shenzhen</strain>
        <tissue evidence="2">Stem</tissue>
    </source>
</reference>
<dbReference type="AlphaFoldDB" id="A0A2I0B6K7"/>
<evidence type="ECO:0000313" key="2">
    <source>
        <dbReference type="EMBL" id="PKA63415.1"/>
    </source>
</evidence>
<dbReference type="EMBL" id="KZ451908">
    <property type="protein sequence ID" value="PKA63415.1"/>
    <property type="molecule type" value="Genomic_DNA"/>
</dbReference>
<organism evidence="2 3">
    <name type="scientific">Apostasia shenzhenica</name>
    <dbReference type="NCBI Taxonomy" id="1088818"/>
    <lineage>
        <taxon>Eukaryota</taxon>
        <taxon>Viridiplantae</taxon>
        <taxon>Streptophyta</taxon>
        <taxon>Embryophyta</taxon>
        <taxon>Tracheophyta</taxon>
        <taxon>Spermatophyta</taxon>
        <taxon>Magnoliopsida</taxon>
        <taxon>Liliopsida</taxon>
        <taxon>Asparagales</taxon>
        <taxon>Orchidaceae</taxon>
        <taxon>Apostasioideae</taxon>
        <taxon>Apostasia</taxon>
    </lineage>
</organism>
<accession>A0A2I0B6K7</accession>
<evidence type="ECO:0000256" key="1">
    <source>
        <dbReference type="SAM" id="MobiDB-lite"/>
    </source>
</evidence>
<keyword evidence="3" id="KW-1185">Reference proteome</keyword>
<evidence type="ECO:0000313" key="3">
    <source>
        <dbReference type="Proteomes" id="UP000236161"/>
    </source>
</evidence>
<proteinExistence type="predicted"/>